<dbReference type="InterPro" id="IPR045864">
    <property type="entry name" value="aa-tRNA-synth_II/BPL/LPL"/>
</dbReference>
<evidence type="ECO:0000313" key="3">
    <source>
        <dbReference type="EMBL" id="MBC5628516.1"/>
    </source>
</evidence>
<evidence type="ECO:0000256" key="1">
    <source>
        <dbReference type="ARBA" id="ARBA00022598"/>
    </source>
</evidence>
<accession>A0ABR7DAU7</accession>
<dbReference type="EC" id="6.3.4.15" evidence="3"/>
<dbReference type="Pfam" id="PF03099">
    <property type="entry name" value="BPL_LplA_LipB"/>
    <property type="match status" value="1"/>
</dbReference>
<comment type="caution">
    <text evidence="3">The sequence shown here is derived from an EMBL/GenBank/DDBJ whole genome shotgun (WGS) entry which is preliminary data.</text>
</comment>
<name>A0ABR7DAU7_9CLOT</name>
<evidence type="ECO:0000259" key="2">
    <source>
        <dbReference type="PROSITE" id="PS51733"/>
    </source>
</evidence>
<proteinExistence type="predicted"/>
<organism evidence="3 4">
    <name type="scientific">Clostridium hominis</name>
    <dbReference type="NCBI Taxonomy" id="2763036"/>
    <lineage>
        <taxon>Bacteria</taxon>
        <taxon>Bacillati</taxon>
        <taxon>Bacillota</taxon>
        <taxon>Clostridia</taxon>
        <taxon>Eubacteriales</taxon>
        <taxon>Clostridiaceae</taxon>
        <taxon>Clostridium</taxon>
    </lineage>
</organism>
<keyword evidence="4" id="KW-1185">Reference proteome</keyword>
<dbReference type="NCBIfam" id="TIGR00121">
    <property type="entry name" value="birA_ligase"/>
    <property type="match status" value="1"/>
</dbReference>
<dbReference type="CDD" id="cd16442">
    <property type="entry name" value="BPL"/>
    <property type="match status" value="1"/>
</dbReference>
<dbReference type="Gene3D" id="3.30.930.10">
    <property type="entry name" value="Bira Bifunctional Protein, Domain 2"/>
    <property type="match status" value="1"/>
</dbReference>
<feature type="domain" description="BPL/LPL catalytic" evidence="2">
    <location>
        <begin position="20"/>
        <end position="196"/>
    </location>
</feature>
<dbReference type="GO" id="GO:0004077">
    <property type="term" value="F:biotin--[biotin carboxyl-carrier protein] ligase activity"/>
    <property type="evidence" value="ECO:0007669"/>
    <property type="project" value="UniProtKB-EC"/>
</dbReference>
<dbReference type="RefSeq" id="WP_186859569.1">
    <property type="nucleotide sequence ID" value="NZ_JACOOO010000008.1"/>
</dbReference>
<dbReference type="SUPFAM" id="SSF55681">
    <property type="entry name" value="Class II aaRS and biotin synthetases"/>
    <property type="match status" value="1"/>
</dbReference>
<dbReference type="EMBL" id="JACOOO010000008">
    <property type="protein sequence ID" value="MBC5628516.1"/>
    <property type="molecule type" value="Genomic_DNA"/>
</dbReference>
<sequence length="261" mass="29704">MNNILNTELDKFKILYPNTEFYFFEEIDSTNNFCKTLAKEDFSNPTVVLSDTQSCGRGTKGRSWTSPKGAGLWFSILLKPNFPPKFLGSIPLLTATAIYESLSEFGIKSSIKWPNDIFIKDKKVCGILTESNLSNNKIEYLIIGIGINVNLSLNDFDPELQDKATSLKISYNKDFNRFDILNVILKNFNSLYYKLTDDKIKCIIENYKANSCVLNKKVSLHYNNTYEIVTPIDVMNDGSLLVKDTNNKSKQIYSGEVSLRF</sequence>
<reference evidence="3 4" key="1">
    <citation type="submission" date="2020-08" db="EMBL/GenBank/DDBJ databases">
        <title>Genome public.</title>
        <authorList>
            <person name="Liu C."/>
            <person name="Sun Q."/>
        </authorList>
    </citation>
    <scope>NUCLEOTIDE SEQUENCE [LARGE SCALE GENOMIC DNA]</scope>
    <source>
        <strain evidence="3 4">NSJ-6</strain>
    </source>
</reference>
<protein>
    <submittedName>
        <fullName evidence="3">Biotin--[acetyl-CoA-carboxylase] ligase</fullName>
        <ecNumber evidence="3">6.3.4.15</ecNumber>
    </submittedName>
</protein>
<dbReference type="PROSITE" id="PS51733">
    <property type="entry name" value="BPL_LPL_CATALYTIC"/>
    <property type="match status" value="1"/>
</dbReference>
<dbReference type="InterPro" id="IPR004408">
    <property type="entry name" value="Biotin_CoA_COase_ligase"/>
</dbReference>
<dbReference type="Gene3D" id="2.30.30.100">
    <property type="match status" value="1"/>
</dbReference>
<keyword evidence="1 3" id="KW-0436">Ligase</keyword>
<dbReference type="InterPro" id="IPR004143">
    <property type="entry name" value="BPL_LPL_catalytic"/>
</dbReference>
<dbReference type="PANTHER" id="PTHR12835:SF5">
    <property type="entry name" value="BIOTIN--PROTEIN LIGASE"/>
    <property type="match status" value="1"/>
</dbReference>
<dbReference type="Proteomes" id="UP000596929">
    <property type="component" value="Unassembled WGS sequence"/>
</dbReference>
<dbReference type="PANTHER" id="PTHR12835">
    <property type="entry name" value="BIOTIN PROTEIN LIGASE"/>
    <property type="match status" value="1"/>
</dbReference>
<gene>
    <name evidence="3" type="ORF">H8S20_06345</name>
</gene>
<evidence type="ECO:0000313" key="4">
    <source>
        <dbReference type="Proteomes" id="UP000596929"/>
    </source>
</evidence>